<organism evidence="2 3">
    <name type="scientific">Neolewinella maritima</name>
    <dbReference type="NCBI Taxonomy" id="1383882"/>
    <lineage>
        <taxon>Bacteria</taxon>
        <taxon>Pseudomonadati</taxon>
        <taxon>Bacteroidota</taxon>
        <taxon>Saprospiria</taxon>
        <taxon>Saprospirales</taxon>
        <taxon>Lewinellaceae</taxon>
        <taxon>Neolewinella</taxon>
    </lineage>
</organism>
<dbReference type="InterPro" id="IPR008538">
    <property type="entry name" value="Uma2"/>
</dbReference>
<keyword evidence="3" id="KW-1185">Reference proteome</keyword>
<protein>
    <recommendedName>
        <fullName evidence="1">Putative restriction endonuclease domain-containing protein</fullName>
    </recommendedName>
</protein>
<evidence type="ECO:0000313" key="2">
    <source>
        <dbReference type="EMBL" id="CAH0999492.1"/>
    </source>
</evidence>
<dbReference type="RefSeq" id="WP_238749672.1">
    <property type="nucleotide sequence ID" value="NZ_CAKLPZ010000001.1"/>
</dbReference>
<comment type="caution">
    <text evidence="2">The sequence shown here is derived from an EMBL/GenBank/DDBJ whole genome shotgun (WGS) entry which is preliminary data.</text>
</comment>
<dbReference type="Gene3D" id="3.90.1570.10">
    <property type="entry name" value="tt1808, chain A"/>
    <property type="match status" value="1"/>
</dbReference>
<dbReference type="Pfam" id="PF05685">
    <property type="entry name" value="Uma2"/>
    <property type="match status" value="1"/>
</dbReference>
<dbReference type="PANTHER" id="PTHR34107">
    <property type="entry name" value="SLL0198 PROTEIN-RELATED"/>
    <property type="match status" value="1"/>
</dbReference>
<sequence length="225" mass="25557">MGHDLVNELLDHPNPAGILREVEQVLASERVAREKFRAWLRPDIKAEFINGEIVVHSPALRQHNQTVKYISFMLEDYTSKYDLGEVAIEKALVALERNDFEPDICFWHKETADTFSDKLMYYPAPDLVVEVLSKSSTDQDRGVKFRSYEEAGVSEYWIVDPNLHTIDQFVLGQDKAERLVLQVHAQLQVSEHLTSSVLPGFTVPFKAFFDLAARTKALATLSPPA</sequence>
<dbReference type="PANTHER" id="PTHR34107:SF4">
    <property type="entry name" value="SLL1222 PROTEIN"/>
    <property type="match status" value="1"/>
</dbReference>
<feature type="domain" description="Putative restriction endonuclease" evidence="1">
    <location>
        <begin position="34"/>
        <end position="202"/>
    </location>
</feature>
<dbReference type="EMBL" id="CAKLPZ010000001">
    <property type="protein sequence ID" value="CAH0999492.1"/>
    <property type="molecule type" value="Genomic_DNA"/>
</dbReference>
<evidence type="ECO:0000259" key="1">
    <source>
        <dbReference type="Pfam" id="PF05685"/>
    </source>
</evidence>
<gene>
    <name evidence="2" type="ORF">LEM8419_00792</name>
</gene>
<evidence type="ECO:0000313" key="3">
    <source>
        <dbReference type="Proteomes" id="UP000837803"/>
    </source>
</evidence>
<dbReference type="SUPFAM" id="SSF52980">
    <property type="entry name" value="Restriction endonuclease-like"/>
    <property type="match status" value="1"/>
</dbReference>
<dbReference type="CDD" id="cd06260">
    <property type="entry name" value="DUF820-like"/>
    <property type="match status" value="1"/>
</dbReference>
<dbReference type="InterPro" id="IPR012296">
    <property type="entry name" value="Nuclease_put_TT1808"/>
</dbReference>
<dbReference type="Proteomes" id="UP000837803">
    <property type="component" value="Unassembled WGS sequence"/>
</dbReference>
<dbReference type="InterPro" id="IPR011335">
    <property type="entry name" value="Restrct_endonuc-II-like"/>
</dbReference>
<reference evidence="2" key="1">
    <citation type="submission" date="2021-12" db="EMBL/GenBank/DDBJ databases">
        <authorList>
            <person name="Rodrigo-Torres L."/>
            <person name="Arahal R. D."/>
            <person name="Lucena T."/>
        </authorList>
    </citation>
    <scope>NUCLEOTIDE SEQUENCE</scope>
    <source>
        <strain evidence="2">CECT 8419</strain>
    </source>
</reference>
<name>A0ABM9AXQ7_9BACT</name>
<accession>A0ABM9AXQ7</accession>
<proteinExistence type="predicted"/>